<sequence>MILIFSTRISNELGAGNPQGARVSVISLMLIAAVEAITVSTILFISRHVFGYIFSNEKEVVDYVTNMAPLVCLSVILDCIQGTLSGVARGCGWQHIGAYINLAAFYLFGIPIAVALGFWLNFRGKGLWIGVLSGATLQTIMLATITSCTNWEKQAAKARERLFEEKSAADEAFILRE</sequence>
<name>A0ABD1W968_9LAMI</name>
<feature type="transmembrane region" description="Helical" evidence="2">
    <location>
        <begin position="21"/>
        <end position="46"/>
    </location>
</feature>
<dbReference type="EMBL" id="JBFOLJ010000004">
    <property type="protein sequence ID" value="KAL2546107.1"/>
    <property type="molecule type" value="Genomic_DNA"/>
</dbReference>
<organism evidence="3 4">
    <name type="scientific">Forsythia ovata</name>
    <dbReference type="NCBI Taxonomy" id="205694"/>
    <lineage>
        <taxon>Eukaryota</taxon>
        <taxon>Viridiplantae</taxon>
        <taxon>Streptophyta</taxon>
        <taxon>Embryophyta</taxon>
        <taxon>Tracheophyta</taxon>
        <taxon>Spermatophyta</taxon>
        <taxon>Magnoliopsida</taxon>
        <taxon>eudicotyledons</taxon>
        <taxon>Gunneridae</taxon>
        <taxon>Pentapetalae</taxon>
        <taxon>asterids</taxon>
        <taxon>lamiids</taxon>
        <taxon>Lamiales</taxon>
        <taxon>Oleaceae</taxon>
        <taxon>Forsythieae</taxon>
        <taxon>Forsythia</taxon>
    </lineage>
</organism>
<reference evidence="4" key="1">
    <citation type="submission" date="2024-07" db="EMBL/GenBank/DDBJ databases">
        <title>Two chromosome-level genome assemblies of Korean endemic species Abeliophyllum distichum and Forsythia ovata (Oleaceae).</title>
        <authorList>
            <person name="Jang H."/>
        </authorList>
    </citation>
    <scope>NUCLEOTIDE SEQUENCE [LARGE SCALE GENOMIC DNA]</scope>
</reference>
<feature type="transmembrane region" description="Helical" evidence="2">
    <location>
        <begin position="99"/>
        <end position="120"/>
    </location>
</feature>
<dbReference type="AlphaFoldDB" id="A0ABD1W968"/>
<keyword evidence="4" id="KW-1185">Reference proteome</keyword>
<keyword evidence="2" id="KW-0472">Membrane</keyword>
<evidence type="ECO:0000313" key="4">
    <source>
        <dbReference type="Proteomes" id="UP001604277"/>
    </source>
</evidence>
<dbReference type="PANTHER" id="PTHR11206">
    <property type="entry name" value="MULTIDRUG RESISTANCE PROTEIN"/>
    <property type="match status" value="1"/>
</dbReference>
<comment type="similarity">
    <text evidence="1">Belongs to the multi antimicrobial extrusion (MATE) (TC 2.A.66.1) family.</text>
</comment>
<accession>A0ABD1W968</accession>
<proteinExistence type="inferred from homology"/>
<keyword evidence="2" id="KW-0812">Transmembrane</keyword>
<evidence type="ECO:0000256" key="2">
    <source>
        <dbReference type="SAM" id="Phobius"/>
    </source>
</evidence>
<feature type="transmembrane region" description="Helical" evidence="2">
    <location>
        <begin position="126"/>
        <end position="151"/>
    </location>
</feature>
<comment type="caution">
    <text evidence="3">The sequence shown here is derived from an EMBL/GenBank/DDBJ whole genome shotgun (WGS) entry which is preliminary data.</text>
</comment>
<feature type="transmembrane region" description="Helical" evidence="2">
    <location>
        <begin position="66"/>
        <end position="87"/>
    </location>
</feature>
<dbReference type="InterPro" id="IPR002528">
    <property type="entry name" value="MATE_fam"/>
</dbReference>
<keyword evidence="2" id="KW-1133">Transmembrane helix</keyword>
<evidence type="ECO:0000313" key="3">
    <source>
        <dbReference type="EMBL" id="KAL2546107.1"/>
    </source>
</evidence>
<gene>
    <name evidence="3" type="ORF">Fot_15340</name>
</gene>
<protein>
    <submittedName>
        <fullName evidence="3">MATE efflux family protein</fullName>
    </submittedName>
</protein>
<dbReference type="Pfam" id="PF01554">
    <property type="entry name" value="MatE"/>
    <property type="match status" value="1"/>
</dbReference>
<dbReference type="Proteomes" id="UP001604277">
    <property type="component" value="Unassembled WGS sequence"/>
</dbReference>
<evidence type="ECO:0000256" key="1">
    <source>
        <dbReference type="ARBA" id="ARBA00010199"/>
    </source>
</evidence>